<keyword evidence="1" id="KW-0418">Kinase</keyword>
<gene>
    <name evidence="1" type="ORF">HNQ40_001531</name>
</gene>
<dbReference type="EC" id="2.7.1.170" evidence="1"/>
<keyword evidence="2" id="KW-1185">Reference proteome</keyword>
<dbReference type="GO" id="GO:0006040">
    <property type="term" value="P:amino sugar metabolic process"/>
    <property type="evidence" value="ECO:0007669"/>
    <property type="project" value="InterPro"/>
</dbReference>
<dbReference type="Pfam" id="PF03702">
    <property type="entry name" value="AnmK"/>
    <property type="match status" value="1"/>
</dbReference>
<dbReference type="GO" id="GO:0009254">
    <property type="term" value="P:peptidoglycan turnover"/>
    <property type="evidence" value="ECO:0007669"/>
    <property type="project" value="InterPro"/>
</dbReference>
<comment type="caution">
    <text evidence="1">The sequence shown here is derived from an EMBL/GenBank/DDBJ whole genome shotgun (WGS) entry which is preliminary data.</text>
</comment>
<name>A0A7X0H5P7_9BACT</name>
<sequence>MSEDSPRVRHVVGCMTGTSLDGLDAALVRITGTGLDMTAEFVGMVSAPLPDALRTTLLSMANGESHPPIEFMRAARYLGVVHAEAVAQLLSTHASDLKPDFIVAHGQTIWHAPPDRLSWQLFDPWPIVRALQLPVCYDLRQADLVAGGEGAPITPITDWVMYRKPGKKRCVLNLGGIANITVLPSNGMITDVMAEDVGPCNLLIDQAVRLLHPHESMDRDGKFSRDISTISTVFYEIRKAPFFSRPRPRTTGREDFDMEWLRDVARKSEANADCWVASVVEAAARLALAELGLEDGDELILAGGGTRNPTLLKNIRDRATRWGDRQVAVGTSDEFGIPCEAREAMGFAVLGALSQDGVPITLPQVTGAETPGVAGVWAYPDGSSA</sequence>
<evidence type="ECO:0000313" key="1">
    <source>
        <dbReference type="EMBL" id="MBB6429725.1"/>
    </source>
</evidence>
<organism evidence="1 2">
    <name type="scientific">Algisphaera agarilytica</name>
    <dbReference type="NCBI Taxonomy" id="1385975"/>
    <lineage>
        <taxon>Bacteria</taxon>
        <taxon>Pseudomonadati</taxon>
        <taxon>Planctomycetota</taxon>
        <taxon>Phycisphaerae</taxon>
        <taxon>Phycisphaerales</taxon>
        <taxon>Phycisphaeraceae</taxon>
        <taxon>Algisphaera</taxon>
    </lineage>
</organism>
<dbReference type="AlphaFoldDB" id="A0A7X0H5P7"/>
<protein>
    <submittedName>
        <fullName evidence="1">Anhydro-N-acetylmuramic acid kinase</fullName>
        <ecNumber evidence="1">2.7.1.170</ecNumber>
    </submittedName>
</protein>
<dbReference type="GO" id="GO:0016301">
    <property type="term" value="F:kinase activity"/>
    <property type="evidence" value="ECO:0007669"/>
    <property type="project" value="UniProtKB-KW"/>
</dbReference>
<dbReference type="PANTHER" id="PTHR30605:SF0">
    <property type="entry name" value="ANHYDRO-N-ACETYLMURAMIC ACID KINASE"/>
    <property type="match status" value="1"/>
</dbReference>
<keyword evidence="1" id="KW-0808">Transferase</keyword>
<reference evidence="1 2" key="1">
    <citation type="submission" date="2020-08" db="EMBL/GenBank/DDBJ databases">
        <title>Genomic Encyclopedia of Type Strains, Phase IV (KMG-IV): sequencing the most valuable type-strain genomes for metagenomic binning, comparative biology and taxonomic classification.</title>
        <authorList>
            <person name="Goeker M."/>
        </authorList>
    </citation>
    <scope>NUCLEOTIDE SEQUENCE [LARGE SCALE GENOMIC DNA]</scope>
    <source>
        <strain evidence="1 2">DSM 103725</strain>
    </source>
</reference>
<dbReference type="PANTHER" id="PTHR30605">
    <property type="entry name" value="ANHYDRO-N-ACETYLMURAMIC ACID KINASE"/>
    <property type="match status" value="1"/>
</dbReference>
<proteinExistence type="predicted"/>
<dbReference type="EMBL" id="JACHGY010000001">
    <property type="protein sequence ID" value="MBB6429725.1"/>
    <property type="molecule type" value="Genomic_DNA"/>
</dbReference>
<dbReference type="GO" id="GO:0016773">
    <property type="term" value="F:phosphotransferase activity, alcohol group as acceptor"/>
    <property type="evidence" value="ECO:0007669"/>
    <property type="project" value="InterPro"/>
</dbReference>
<dbReference type="Proteomes" id="UP000541810">
    <property type="component" value="Unassembled WGS sequence"/>
</dbReference>
<accession>A0A7X0H5P7</accession>
<dbReference type="GO" id="GO:0005524">
    <property type="term" value="F:ATP binding"/>
    <property type="evidence" value="ECO:0007669"/>
    <property type="project" value="InterPro"/>
</dbReference>
<dbReference type="RefSeq" id="WP_184677288.1">
    <property type="nucleotide sequence ID" value="NZ_JACHGY010000001.1"/>
</dbReference>
<dbReference type="InterPro" id="IPR043129">
    <property type="entry name" value="ATPase_NBD"/>
</dbReference>
<evidence type="ECO:0000313" key="2">
    <source>
        <dbReference type="Proteomes" id="UP000541810"/>
    </source>
</evidence>
<dbReference type="SUPFAM" id="SSF53067">
    <property type="entry name" value="Actin-like ATPase domain"/>
    <property type="match status" value="1"/>
</dbReference>
<dbReference type="InterPro" id="IPR005338">
    <property type="entry name" value="Anhydro_N_Ac-Mur_kinase"/>
</dbReference>
<dbReference type="Gene3D" id="3.30.420.40">
    <property type="match status" value="2"/>
</dbReference>